<feature type="signal peptide" evidence="1">
    <location>
        <begin position="1"/>
        <end position="25"/>
    </location>
</feature>
<comment type="caution">
    <text evidence="2">The sequence shown here is derived from an EMBL/GenBank/DDBJ whole genome shotgun (WGS) entry which is preliminary data.</text>
</comment>
<dbReference type="AlphaFoldDB" id="A0A8X6X6E8"/>
<sequence>MYLLHFLKRFWAFCLVSSLFFYASTDRTIHSKGDNYNRFFTSFGKGGKRELEMCLCQETAGKDEPLQKTPMLQPLPHSKLESRTTPWKGRFNSFLIVLQFLKNVSKNLL</sequence>
<evidence type="ECO:0000313" key="3">
    <source>
        <dbReference type="Proteomes" id="UP000886998"/>
    </source>
</evidence>
<organism evidence="2 3">
    <name type="scientific">Trichonephila inaurata madagascariensis</name>
    <dbReference type="NCBI Taxonomy" id="2747483"/>
    <lineage>
        <taxon>Eukaryota</taxon>
        <taxon>Metazoa</taxon>
        <taxon>Ecdysozoa</taxon>
        <taxon>Arthropoda</taxon>
        <taxon>Chelicerata</taxon>
        <taxon>Arachnida</taxon>
        <taxon>Araneae</taxon>
        <taxon>Araneomorphae</taxon>
        <taxon>Entelegynae</taxon>
        <taxon>Araneoidea</taxon>
        <taxon>Nephilidae</taxon>
        <taxon>Trichonephila</taxon>
        <taxon>Trichonephila inaurata</taxon>
    </lineage>
</organism>
<keyword evidence="1" id="KW-0732">Signal</keyword>
<accession>A0A8X6X6E8</accession>
<keyword evidence="3" id="KW-1185">Reference proteome</keyword>
<reference evidence="2" key="1">
    <citation type="submission" date="2020-08" db="EMBL/GenBank/DDBJ databases">
        <title>Multicomponent nature underlies the extraordinary mechanical properties of spider dragline silk.</title>
        <authorList>
            <person name="Kono N."/>
            <person name="Nakamura H."/>
            <person name="Mori M."/>
            <person name="Yoshida Y."/>
            <person name="Ohtoshi R."/>
            <person name="Malay A.D."/>
            <person name="Moran D.A.P."/>
            <person name="Tomita M."/>
            <person name="Numata K."/>
            <person name="Arakawa K."/>
        </authorList>
    </citation>
    <scope>NUCLEOTIDE SEQUENCE</scope>
</reference>
<name>A0A8X6X6E8_9ARAC</name>
<protein>
    <recommendedName>
        <fullName evidence="4">Secreted protein</fullName>
    </recommendedName>
</protein>
<evidence type="ECO:0008006" key="4">
    <source>
        <dbReference type="Google" id="ProtNLM"/>
    </source>
</evidence>
<evidence type="ECO:0000256" key="1">
    <source>
        <dbReference type="SAM" id="SignalP"/>
    </source>
</evidence>
<evidence type="ECO:0000313" key="2">
    <source>
        <dbReference type="EMBL" id="GFY47765.1"/>
    </source>
</evidence>
<dbReference type="EMBL" id="BMAV01006101">
    <property type="protein sequence ID" value="GFY47765.1"/>
    <property type="molecule type" value="Genomic_DNA"/>
</dbReference>
<feature type="chain" id="PRO_5036465303" description="Secreted protein" evidence="1">
    <location>
        <begin position="26"/>
        <end position="109"/>
    </location>
</feature>
<dbReference type="Proteomes" id="UP000886998">
    <property type="component" value="Unassembled WGS sequence"/>
</dbReference>
<proteinExistence type="predicted"/>
<gene>
    <name evidence="2" type="ORF">TNIN_80951</name>
</gene>